<accession>A0A834PHI7</accession>
<proteinExistence type="predicted"/>
<protein>
    <submittedName>
        <fullName evidence="1">Uncharacterized protein</fullName>
    </submittedName>
</protein>
<gene>
    <name evidence="1" type="ORF">H0235_002049</name>
</gene>
<reference evidence="1" key="1">
    <citation type="journal article" date="2020" name="G3 (Bethesda)">
        <title>High-Quality Assemblies for Three Invasive Social Wasps from the &lt;i&gt;Vespula&lt;/i&gt; Genus.</title>
        <authorList>
            <person name="Harrop T.W.R."/>
            <person name="Guhlin J."/>
            <person name="McLaughlin G.M."/>
            <person name="Permina E."/>
            <person name="Stockwell P."/>
            <person name="Gilligan J."/>
            <person name="Le Lec M.F."/>
            <person name="Gruber M.A.M."/>
            <person name="Quinn O."/>
            <person name="Lovegrove M."/>
            <person name="Duncan E.J."/>
            <person name="Remnant E.J."/>
            <person name="Van Eeckhoven J."/>
            <person name="Graham B."/>
            <person name="Knapp R.A."/>
            <person name="Langford K.W."/>
            <person name="Kronenberg Z."/>
            <person name="Press M.O."/>
            <person name="Eacker S.M."/>
            <person name="Wilson-Rankin E.E."/>
            <person name="Purcell J."/>
            <person name="Lester P.J."/>
            <person name="Dearden P.K."/>
        </authorList>
    </citation>
    <scope>NUCLEOTIDE SEQUENCE</scope>
    <source>
        <strain evidence="1">Volc-1</strain>
    </source>
</reference>
<sequence length="107" mass="12068">MESDRNERKSCKRCKTLTGEGCKDKAEKAFRLKTPSLSSPFTRVSLSQALDFCRIARGNGSVMTYDVQYHDRVLLWPINALVSYTCAYLRRCENEIAASRRRGIGGG</sequence>
<keyword evidence="2" id="KW-1185">Reference proteome</keyword>
<dbReference type="EMBL" id="JACSDY010000001">
    <property type="protein sequence ID" value="KAF7439658.1"/>
    <property type="molecule type" value="Genomic_DNA"/>
</dbReference>
<organism evidence="1 2">
    <name type="scientific">Vespula pensylvanica</name>
    <name type="common">Western yellow jacket</name>
    <name type="synonym">Wasp</name>
    <dbReference type="NCBI Taxonomy" id="30213"/>
    <lineage>
        <taxon>Eukaryota</taxon>
        <taxon>Metazoa</taxon>
        <taxon>Ecdysozoa</taxon>
        <taxon>Arthropoda</taxon>
        <taxon>Hexapoda</taxon>
        <taxon>Insecta</taxon>
        <taxon>Pterygota</taxon>
        <taxon>Neoptera</taxon>
        <taxon>Endopterygota</taxon>
        <taxon>Hymenoptera</taxon>
        <taxon>Apocrita</taxon>
        <taxon>Aculeata</taxon>
        <taxon>Vespoidea</taxon>
        <taxon>Vespidae</taxon>
        <taxon>Vespinae</taxon>
        <taxon>Vespula</taxon>
    </lineage>
</organism>
<evidence type="ECO:0000313" key="2">
    <source>
        <dbReference type="Proteomes" id="UP000600918"/>
    </source>
</evidence>
<name>A0A834PHI7_VESPE</name>
<comment type="caution">
    <text evidence="1">The sequence shown here is derived from an EMBL/GenBank/DDBJ whole genome shotgun (WGS) entry which is preliminary data.</text>
</comment>
<dbReference type="Proteomes" id="UP000600918">
    <property type="component" value="Unassembled WGS sequence"/>
</dbReference>
<evidence type="ECO:0000313" key="1">
    <source>
        <dbReference type="EMBL" id="KAF7439658.1"/>
    </source>
</evidence>
<dbReference type="AlphaFoldDB" id="A0A834PHI7"/>